<comment type="catalytic activity">
    <reaction evidence="2 6">
        <text>glutathione + H2O = L-cysteinylglycine + L-glutamate</text>
        <dbReference type="Rhea" id="RHEA:28807"/>
        <dbReference type="ChEBI" id="CHEBI:15377"/>
        <dbReference type="ChEBI" id="CHEBI:29985"/>
        <dbReference type="ChEBI" id="CHEBI:57925"/>
        <dbReference type="ChEBI" id="CHEBI:61694"/>
        <dbReference type="EC" id="3.4.19.13"/>
    </reaction>
</comment>
<dbReference type="InterPro" id="IPR043138">
    <property type="entry name" value="GGT_lsub"/>
</dbReference>
<keyword evidence="6 7" id="KW-0808">Transferase</keyword>
<dbReference type="PANTHER" id="PTHR43881:SF1">
    <property type="entry name" value="GAMMA-GLUTAMYLTRANSPEPTIDASE (AFU_ORTHOLOGUE AFUA_4G13580)"/>
    <property type="match status" value="1"/>
</dbReference>
<comment type="catalytic activity">
    <reaction evidence="3 6">
        <text>an N-terminal (5-L-glutamyl)-[peptide] + an alpha-amino acid = 5-L-glutamyl amino acid + an N-terminal L-alpha-aminoacyl-[peptide]</text>
        <dbReference type="Rhea" id="RHEA:23904"/>
        <dbReference type="Rhea" id="RHEA-COMP:9780"/>
        <dbReference type="Rhea" id="RHEA-COMP:9795"/>
        <dbReference type="ChEBI" id="CHEBI:77644"/>
        <dbReference type="ChEBI" id="CHEBI:78597"/>
        <dbReference type="ChEBI" id="CHEBI:78599"/>
        <dbReference type="ChEBI" id="CHEBI:78608"/>
        <dbReference type="EC" id="2.3.2.2"/>
    </reaction>
</comment>
<dbReference type="PRINTS" id="PR01210">
    <property type="entry name" value="GGTRANSPTASE"/>
</dbReference>
<accession>A0A6G8PSL7</accession>
<dbReference type="InterPro" id="IPR000101">
    <property type="entry name" value="GGT_peptidase"/>
</dbReference>
<protein>
    <recommendedName>
        <fullName evidence="6">Glutathione hydrolase proenzyme</fullName>
        <ecNumber evidence="6">2.3.2.2</ecNumber>
        <ecNumber evidence="6">3.4.19.13</ecNumber>
    </recommendedName>
    <component>
        <recommendedName>
            <fullName evidence="6">Glutathione hydrolase large chain</fullName>
        </recommendedName>
    </component>
    <component>
        <recommendedName>
            <fullName evidence="6">Glutathione hydrolase small chain</fullName>
        </recommendedName>
    </component>
</protein>
<comment type="subunit">
    <text evidence="6">This enzyme consists of two polypeptide chains, which are synthesized in precursor form from a single polypeptide.</text>
</comment>
<dbReference type="EC" id="3.4.19.13" evidence="6"/>
<feature type="binding site" evidence="5">
    <location>
        <position position="478"/>
    </location>
    <ligand>
        <name>L-glutamate</name>
        <dbReference type="ChEBI" id="CHEBI:29985"/>
    </ligand>
</feature>
<dbReference type="InterPro" id="IPR029055">
    <property type="entry name" value="Ntn_hydrolases_N"/>
</dbReference>
<comment type="pathway">
    <text evidence="6">Sulfur metabolism; glutathione metabolism.</text>
</comment>
<dbReference type="InterPro" id="IPR043137">
    <property type="entry name" value="GGT_ssub_C"/>
</dbReference>
<dbReference type="SUPFAM" id="SSF56235">
    <property type="entry name" value="N-terminal nucleophile aminohydrolases (Ntn hydrolases)"/>
    <property type="match status" value="1"/>
</dbReference>
<evidence type="ECO:0000256" key="2">
    <source>
        <dbReference type="ARBA" id="ARBA00001089"/>
    </source>
</evidence>
<dbReference type="Proteomes" id="UP000502706">
    <property type="component" value="Chromosome"/>
</dbReference>
<evidence type="ECO:0000256" key="4">
    <source>
        <dbReference type="PIRSR" id="PIRSR600101-1"/>
    </source>
</evidence>
<dbReference type="UniPathway" id="UPA00204"/>
<comment type="similarity">
    <text evidence="6">Belongs to the gamma-glutamyltransferase family.</text>
</comment>
<dbReference type="GO" id="GO:0036374">
    <property type="term" value="F:glutathione hydrolase activity"/>
    <property type="evidence" value="ECO:0007669"/>
    <property type="project" value="UniProtKB-UniRule"/>
</dbReference>
<dbReference type="Gene3D" id="1.10.246.130">
    <property type="match status" value="1"/>
</dbReference>
<dbReference type="KEGG" id="rmar:GBA65_00995"/>
<evidence type="ECO:0000256" key="1">
    <source>
        <dbReference type="ARBA" id="ARBA00001049"/>
    </source>
</evidence>
<dbReference type="InterPro" id="IPR052896">
    <property type="entry name" value="GGT-like_enzyme"/>
</dbReference>
<gene>
    <name evidence="7" type="primary">ggt</name>
    <name evidence="7" type="ORF">GBA65_00995</name>
</gene>
<dbReference type="EC" id="2.3.2.2" evidence="6"/>
<dbReference type="GO" id="GO:0006750">
    <property type="term" value="P:glutathione biosynthetic process"/>
    <property type="evidence" value="ECO:0007669"/>
    <property type="project" value="UniProtKB-KW"/>
</dbReference>
<evidence type="ECO:0000256" key="6">
    <source>
        <dbReference type="RuleBase" id="RU368036"/>
    </source>
</evidence>
<dbReference type="AlphaFoldDB" id="A0A6G8PSL7"/>
<keyword evidence="6 7" id="KW-0012">Acyltransferase</keyword>
<keyword evidence="8" id="KW-1185">Reference proteome</keyword>
<evidence type="ECO:0000313" key="7">
    <source>
        <dbReference type="EMBL" id="QIN77323.1"/>
    </source>
</evidence>
<proteinExistence type="inferred from homology"/>
<evidence type="ECO:0000313" key="8">
    <source>
        <dbReference type="Proteomes" id="UP000502706"/>
    </source>
</evidence>
<dbReference type="Pfam" id="PF01019">
    <property type="entry name" value="G_glu_transpept"/>
    <property type="match status" value="1"/>
</dbReference>
<dbReference type="NCBIfam" id="TIGR00066">
    <property type="entry name" value="g_glut_trans"/>
    <property type="match status" value="1"/>
</dbReference>
<sequence>MPVPMLFPPSVSSTVDPYTRHPPSLQTVRGVTNVFPGEGASVPTTRRPDGGGRSTVFGIRGAVACEHPRAALAGIRALDAGGNAADACVAMAACLAVLAPMTTGMGGDAFLLFYEARKDGPGRVLGASGAGGAPRAATIEGLRDLGLSEMPVRGGPTVTVPGAVRLWEDAANRLGRMPLAALLEPARELSESGFPVSEVVARYWEAGEGLMSGSEAAASAFLPEGRAPRTGEIFRQPDLARTIAAVIEGGADAFYGGEVARSIARSVGEAGGLLSEADLAVHETLWVEPISTDYRGTRVYEIPPPGQGIAALQILNVLEGFDMRSLDPLGAERAHLEVEAKKLAFRDLHEKIGDPALAEVPTGELLSEGYAAGLRARIDPSRAGPSVSPALGDDTAYLCAVDEEGNACSFINSLYMGFGSGVVAGGTGVALQNRGTSFRLDEGHPNALAPGKRPLHTIIPGLMTRDGDLCAVFGNMGGPMQPQGHARIVGNLVDHGMDPQEAVDHPRHFHNDGVLLLEGRFPREEVEALRGLGHDVAVGPDYAVATGGAQLIRVLENGVRACGSDPRKDGCALAQ</sequence>
<dbReference type="Gene3D" id="3.60.20.40">
    <property type="match status" value="1"/>
</dbReference>
<reference evidence="7 8" key="1">
    <citation type="submission" date="2019-10" db="EMBL/GenBank/DDBJ databases">
        <title>Rubrobacter sp nov SCSIO 52915 isolated from a deep-sea sediment in the South China Sea.</title>
        <authorList>
            <person name="Chen R.W."/>
        </authorList>
    </citation>
    <scope>NUCLEOTIDE SEQUENCE [LARGE SCALE GENOMIC DNA]</scope>
    <source>
        <strain evidence="7 8">SCSIO 52915</strain>
    </source>
</reference>
<comment type="catalytic activity">
    <reaction evidence="1 6">
        <text>an S-substituted glutathione + H2O = an S-substituted L-cysteinylglycine + L-glutamate</text>
        <dbReference type="Rhea" id="RHEA:59468"/>
        <dbReference type="ChEBI" id="CHEBI:15377"/>
        <dbReference type="ChEBI" id="CHEBI:29985"/>
        <dbReference type="ChEBI" id="CHEBI:90779"/>
        <dbReference type="ChEBI" id="CHEBI:143103"/>
        <dbReference type="EC" id="3.4.19.13"/>
    </reaction>
</comment>
<dbReference type="GO" id="GO:0006751">
    <property type="term" value="P:glutathione catabolic process"/>
    <property type="evidence" value="ECO:0007669"/>
    <property type="project" value="UniProtKB-UniRule"/>
</dbReference>
<keyword evidence="6" id="KW-0317">Glutathione biosynthesis</keyword>
<organism evidence="7 8">
    <name type="scientific">Rubrobacter marinus</name>
    <dbReference type="NCBI Taxonomy" id="2653852"/>
    <lineage>
        <taxon>Bacteria</taxon>
        <taxon>Bacillati</taxon>
        <taxon>Actinomycetota</taxon>
        <taxon>Rubrobacteria</taxon>
        <taxon>Rubrobacterales</taxon>
        <taxon>Rubrobacteraceae</taxon>
        <taxon>Rubrobacter</taxon>
    </lineage>
</organism>
<dbReference type="EMBL" id="CP045121">
    <property type="protein sequence ID" value="QIN77323.1"/>
    <property type="molecule type" value="Genomic_DNA"/>
</dbReference>
<evidence type="ECO:0000256" key="5">
    <source>
        <dbReference type="PIRSR" id="PIRSR600101-2"/>
    </source>
</evidence>
<dbReference type="PANTHER" id="PTHR43881">
    <property type="entry name" value="GAMMA-GLUTAMYLTRANSPEPTIDASE (AFU_ORTHOLOGUE AFUA_4G13580)"/>
    <property type="match status" value="1"/>
</dbReference>
<name>A0A6G8PSL7_9ACTN</name>
<keyword evidence="6" id="KW-0865">Zymogen</keyword>
<dbReference type="GO" id="GO:0103068">
    <property type="term" value="F:leukotriene C4 gamma-glutamyl transferase activity"/>
    <property type="evidence" value="ECO:0007669"/>
    <property type="project" value="UniProtKB-EC"/>
</dbReference>
<keyword evidence="6" id="KW-0378">Hydrolase</keyword>
<comment type="PTM">
    <text evidence="6">Cleaved by autocatalysis into a large and a small subunit.</text>
</comment>
<evidence type="ECO:0000256" key="3">
    <source>
        <dbReference type="ARBA" id="ARBA00047417"/>
    </source>
</evidence>
<feature type="active site" description="Nucleophile" evidence="4">
    <location>
        <position position="395"/>
    </location>
</feature>